<dbReference type="InterPro" id="IPR026350">
    <property type="entry name" value="GxxExxY"/>
</dbReference>
<accession>A0A0A6PEG3</accession>
<keyword evidence="2" id="KW-1185">Reference proteome</keyword>
<evidence type="ECO:0000313" key="2">
    <source>
        <dbReference type="Proteomes" id="UP000030428"/>
    </source>
</evidence>
<sequence length="77" mass="9108">MKKQVTATYHEQHLGSKEVGFFMIGELLLSIVAVKALNQLTLSRFSHYIRYFKCKKGLIFNFHTLCLDFRYFDDNNQ</sequence>
<proteinExistence type="predicted"/>
<reference evidence="1 2" key="1">
    <citation type="journal article" date="2016" name="Front. Microbiol.">
        <title>Single-Cell (Meta-)Genomics of a Dimorphic Candidatus Thiomargarita nelsonii Reveals Genomic Plasticity.</title>
        <authorList>
            <person name="Flood B.E."/>
            <person name="Fliss P."/>
            <person name="Jones D.S."/>
            <person name="Dick G.J."/>
            <person name="Jain S."/>
            <person name="Kaster A.K."/>
            <person name="Winkel M."/>
            <person name="Mussmann M."/>
            <person name="Bailey J."/>
        </authorList>
    </citation>
    <scope>NUCLEOTIDE SEQUENCE [LARGE SCALE GENOMIC DNA]</scope>
    <source>
        <strain evidence="1">Hydrate Ridge</strain>
    </source>
</reference>
<organism evidence="1 2">
    <name type="scientific">Candidatus Thiomargarita nelsonii</name>
    <dbReference type="NCBI Taxonomy" id="1003181"/>
    <lineage>
        <taxon>Bacteria</taxon>
        <taxon>Pseudomonadati</taxon>
        <taxon>Pseudomonadota</taxon>
        <taxon>Gammaproteobacteria</taxon>
        <taxon>Thiotrichales</taxon>
        <taxon>Thiotrichaceae</taxon>
        <taxon>Thiomargarita</taxon>
    </lineage>
</organism>
<dbReference type="EMBL" id="JSZA02000032">
    <property type="protein sequence ID" value="KHD08654.1"/>
    <property type="molecule type" value="Genomic_DNA"/>
</dbReference>
<dbReference type="Pfam" id="PF13366">
    <property type="entry name" value="PDDEXK_3"/>
    <property type="match status" value="1"/>
</dbReference>
<comment type="caution">
    <text evidence="1">The sequence shown here is derived from an EMBL/GenBank/DDBJ whole genome shotgun (WGS) entry which is preliminary data.</text>
</comment>
<protein>
    <submittedName>
        <fullName evidence="1">Uncharacterized protein</fullName>
    </submittedName>
</protein>
<gene>
    <name evidence="1" type="ORF">PN36_10425</name>
</gene>
<dbReference type="Proteomes" id="UP000030428">
    <property type="component" value="Unassembled WGS sequence"/>
</dbReference>
<name>A0A0A6PEG3_9GAMM</name>
<dbReference type="AlphaFoldDB" id="A0A0A6PEG3"/>
<evidence type="ECO:0000313" key="1">
    <source>
        <dbReference type="EMBL" id="KHD08654.1"/>
    </source>
</evidence>